<dbReference type="InterPro" id="IPR036291">
    <property type="entry name" value="NAD(P)-bd_dom_sf"/>
</dbReference>
<protein>
    <submittedName>
        <fullName evidence="4">Chanoclavine-I dehydrogenase-like protein 2</fullName>
    </submittedName>
</protein>
<name>A0A4U7APA0_9PEZI</name>
<comment type="caution">
    <text evidence="4">The sequence shown here is derived from an EMBL/GenBank/DDBJ whole genome shotgun (WGS) entry which is preliminary data.</text>
</comment>
<dbReference type="FunFam" id="3.40.50.720:FF:000084">
    <property type="entry name" value="Short-chain dehydrogenase reductase"/>
    <property type="match status" value="1"/>
</dbReference>
<dbReference type="PRINTS" id="PR00081">
    <property type="entry name" value="GDHRDH"/>
</dbReference>
<evidence type="ECO:0000313" key="4">
    <source>
        <dbReference type="EMBL" id="TKX19968.1"/>
    </source>
</evidence>
<dbReference type="AlphaFoldDB" id="A0A4U7APA0"/>
<dbReference type="InterPro" id="IPR020904">
    <property type="entry name" value="Sc_DH/Rdtase_CS"/>
</dbReference>
<dbReference type="InterPro" id="IPR002347">
    <property type="entry name" value="SDR_fam"/>
</dbReference>
<organism evidence="4 5">
    <name type="scientific">Elsinoe australis</name>
    <dbReference type="NCBI Taxonomy" id="40998"/>
    <lineage>
        <taxon>Eukaryota</taxon>
        <taxon>Fungi</taxon>
        <taxon>Dikarya</taxon>
        <taxon>Ascomycota</taxon>
        <taxon>Pezizomycotina</taxon>
        <taxon>Dothideomycetes</taxon>
        <taxon>Dothideomycetidae</taxon>
        <taxon>Myriangiales</taxon>
        <taxon>Elsinoaceae</taxon>
        <taxon>Elsinoe</taxon>
    </lineage>
</organism>
<proteinExistence type="inferred from homology"/>
<dbReference type="GO" id="GO:0016491">
    <property type="term" value="F:oxidoreductase activity"/>
    <property type="evidence" value="ECO:0007669"/>
    <property type="project" value="UniProtKB-KW"/>
</dbReference>
<dbReference type="Gene3D" id="3.40.50.720">
    <property type="entry name" value="NAD(P)-binding Rossmann-like Domain"/>
    <property type="match status" value="1"/>
</dbReference>
<evidence type="ECO:0000256" key="3">
    <source>
        <dbReference type="ARBA" id="ARBA00023002"/>
    </source>
</evidence>
<accession>A0A4U7APA0</accession>
<gene>
    <name evidence="4" type="ORF">C1H76_7852</name>
</gene>
<sequence length="261" mass="27725">MERLSQITNHFSSTSSMSSFSGKVIAVTGAGQGMGLIIAQMLAARGAAVSLADINETTLKSAIKSLANPDKHIYTVVNVTSSAAVDEWTKSTISKLGKLDGAVNMAGILRPPMPITETSDKDFEDVMNVNSTGLFFCVRAQLRAMKSGAAIVNAASVFGQFGAPDYVAYCASKGSVIQITRTAAKENQHIRVNAVAPGSVNTAMARSERSDPEEIRKAYAHTAQKRRGEPEEVARVILFLLSDEASFVTGSVLNVDGGWFC</sequence>
<evidence type="ECO:0000313" key="5">
    <source>
        <dbReference type="Proteomes" id="UP000308133"/>
    </source>
</evidence>
<comment type="similarity">
    <text evidence="1">Belongs to the short-chain dehydrogenases/reductases (SDR) family.</text>
</comment>
<keyword evidence="2" id="KW-0521">NADP</keyword>
<dbReference type="Proteomes" id="UP000308133">
    <property type="component" value="Unassembled WGS sequence"/>
</dbReference>
<dbReference type="EMBL" id="PTQR01000104">
    <property type="protein sequence ID" value="TKX19968.1"/>
    <property type="molecule type" value="Genomic_DNA"/>
</dbReference>
<evidence type="ECO:0000256" key="1">
    <source>
        <dbReference type="ARBA" id="ARBA00006484"/>
    </source>
</evidence>
<dbReference type="PROSITE" id="PS00061">
    <property type="entry name" value="ADH_SHORT"/>
    <property type="match status" value="1"/>
</dbReference>
<reference evidence="4 5" key="1">
    <citation type="submission" date="2018-02" db="EMBL/GenBank/DDBJ databases">
        <title>Draft genome sequences of Elsinoe sp., causing black scab on jojoba.</title>
        <authorList>
            <person name="Stodart B."/>
            <person name="Jeffress S."/>
            <person name="Ash G."/>
            <person name="Arun Chinnappa K."/>
        </authorList>
    </citation>
    <scope>NUCLEOTIDE SEQUENCE [LARGE SCALE GENOMIC DNA]</scope>
    <source>
        <strain evidence="4 5">Hillstone_2</strain>
    </source>
</reference>
<keyword evidence="3" id="KW-0560">Oxidoreductase</keyword>
<dbReference type="PANTHER" id="PTHR24321">
    <property type="entry name" value="DEHYDROGENASES, SHORT CHAIN"/>
    <property type="match status" value="1"/>
</dbReference>
<evidence type="ECO:0000256" key="2">
    <source>
        <dbReference type="ARBA" id="ARBA00022857"/>
    </source>
</evidence>
<dbReference type="PANTHER" id="PTHR24321:SF8">
    <property type="entry name" value="ESTRADIOL 17-BETA-DEHYDROGENASE 8-RELATED"/>
    <property type="match status" value="1"/>
</dbReference>
<dbReference type="Pfam" id="PF13561">
    <property type="entry name" value="adh_short_C2"/>
    <property type="match status" value="1"/>
</dbReference>
<dbReference type="PRINTS" id="PR00080">
    <property type="entry name" value="SDRFAMILY"/>
</dbReference>
<dbReference type="SUPFAM" id="SSF51735">
    <property type="entry name" value="NAD(P)-binding Rossmann-fold domains"/>
    <property type="match status" value="1"/>
</dbReference>
<dbReference type="CDD" id="cd05233">
    <property type="entry name" value="SDR_c"/>
    <property type="match status" value="1"/>
</dbReference>